<protein>
    <recommendedName>
        <fullName evidence="9">tRNA-specific 2-thiouridylase MnmA</fullName>
        <ecNumber evidence="9">2.8.1.13</ecNumber>
    </recommendedName>
</protein>
<keyword evidence="5 9" id="KW-0067">ATP-binding</keyword>
<dbReference type="Gene3D" id="2.40.30.10">
    <property type="entry name" value="Translation factors"/>
    <property type="match status" value="1"/>
</dbReference>
<dbReference type="Pfam" id="PF03054">
    <property type="entry name" value="tRNA_Me_trans"/>
    <property type="match status" value="1"/>
</dbReference>
<evidence type="ECO:0000259" key="11">
    <source>
        <dbReference type="Pfam" id="PF20258"/>
    </source>
</evidence>
<feature type="binding site" evidence="9">
    <location>
        <position position="49"/>
    </location>
    <ligand>
        <name>ATP</name>
        <dbReference type="ChEBI" id="CHEBI:30616"/>
    </ligand>
</feature>
<dbReference type="Gene3D" id="3.40.50.620">
    <property type="entry name" value="HUPs"/>
    <property type="match status" value="1"/>
</dbReference>
<evidence type="ECO:0000256" key="3">
    <source>
        <dbReference type="ARBA" id="ARBA00022694"/>
    </source>
</evidence>
<keyword evidence="1 9" id="KW-0820">tRNA-binding</keyword>
<comment type="subcellular location">
    <subcellularLocation>
        <location evidence="9">Cytoplasm</location>
    </subcellularLocation>
</comment>
<feature type="active site" description="Nucleophile" evidence="9">
    <location>
        <position position="117"/>
    </location>
</feature>
<dbReference type="FunFam" id="3.40.50.620:FF:000115">
    <property type="entry name" value="tRNA-specific 2-thiouridylase MnmA"/>
    <property type="match status" value="1"/>
</dbReference>
<evidence type="ECO:0000259" key="12">
    <source>
        <dbReference type="Pfam" id="PF20259"/>
    </source>
</evidence>
<dbReference type="Gene3D" id="2.30.30.280">
    <property type="entry name" value="Adenine nucleotide alpha hydrolases-like domains"/>
    <property type="match status" value="1"/>
</dbReference>
<evidence type="ECO:0000313" key="14">
    <source>
        <dbReference type="Proteomes" id="UP000294881"/>
    </source>
</evidence>
<dbReference type="EC" id="2.8.1.13" evidence="9"/>
<dbReference type="GO" id="GO:0000049">
    <property type="term" value="F:tRNA binding"/>
    <property type="evidence" value="ECO:0007669"/>
    <property type="project" value="UniProtKB-KW"/>
</dbReference>
<evidence type="ECO:0000256" key="5">
    <source>
        <dbReference type="ARBA" id="ARBA00022840"/>
    </source>
</evidence>
<organism evidence="13 14">
    <name type="scientific">Camelimonas lactis</name>
    <dbReference type="NCBI Taxonomy" id="659006"/>
    <lineage>
        <taxon>Bacteria</taxon>
        <taxon>Pseudomonadati</taxon>
        <taxon>Pseudomonadota</taxon>
        <taxon>Alphaproteobacteria</taxon>
        <taxon>Hyphomicrobiales</taxon>
        <taxon>Chelatococcaceae</taxon>
        <taxon>Camelimonas</taxon>
    </lineage>
</organism>
<dbReference type="PANTHER" id="PTHR11933:SF5">
    <property type="entry name" value="MITOCHONDRIAL TRNA-SPECIFIC 2-THIOURIDYLASE 1"/>
    <property type="match status" value="1"/>
</dbReference>
<evidence type="ECO:0000256" key="7">
    <source>
        <dbReference type="ARBA" id="ARBA00023157"/>
    </source>
</evidence>
<feature type="disulfide bond" description="Alternate" evidence="9">
    <location>
        <begin position="117"/>
        <end position="214"/>
    </location>
</feature>
<dbReference type="GO" id="GO:0103016">
    <property type="term" value="F:tRNA-uridine 2-sulfurtransferase activity"/>
    <property type="evidence" value="ECO:0007669"/>
    <property type="project" value="UniProtKB-EC"/>
</dbReference>
<reference evidence="13 14" key="1">
    <citation type="submission" date="2019-03" db="EMBL/GenBank/DDBJ databases">
        <title>Genomic Encyclopedia of Type Strains, Phase IV (KMG-IV): sequencing the most valuable type-strain genomes for metagenomic binning, comparative biology and taxonomic classification.</title>
        <authorList>
            <person name="Goeker M."/>
        </authorList>
    </citation>
    <scope>NUCLEOTIDE SEQUENCE [LARGE SCALE GENOMIC DNA]</scope>
    <source>
        <strain evidence="13 14">DSM 22958</strain>
    </source>
</reference>
<feature type="active site" description="Cysteine persulfide intermediate" evidence="9">
    <location>
        <position position="214"/>
    </location>
</feature>
<dbReference type="InterPro" id="IPR023382">
    <property type="entry name" value="MnmA-like_central_sf"/>
</dbReference>
<proteinExistence type="inferred from homology"/>
<dbReference type="PANTHER" id="PTHR11933">
    <property type="entry name" value="TRNA 5-METHYLAMINOMETHYL-2-THIOURIDYLATE -METHYLTRANSFERASE"/>
    <property type="match status" value="1"/>
</dbReference>
<evidence type="ECO:0000256" key="6">
    <source>
        <dbReference type="ARBA" id="ARBA00022884"/>
    </source>
</evidence>
<gene>
    <name evidence="9" type="primary">mnmA</name>
    <name evidence="13" type="ORF">EV666_1115</name>
</gene>
<feature type="domain" description="tRNA-specific 2-thiouridylase MnmA-like C-terminal" evidence="11">
    <location>
        <begin position="296"/>
        <end position="376"/>
    </location>
</feature>
<dbReference type="InterPro" id="IPR046885">
    <property type="entry name" value="MnmA-like_C"/>
</dbReference>
<dbReference type="Pfam" id="PF20258">
    <property type="entry name" value="tRNA_Me_trans_C"/>
    <property type="match status" value="1"/>
</dbReference>
<evidence type="ECO:0000256" key="8">
    <source>
        <dbReference type="ARBA" id="ARBA00051542"/>
    </source>
</evidence>
<feature type="domain" description="tRNA-specific 2-thiouridylase MnmA-like central" evidence="12">
    <location>
        <begin position="232"/>
        <end position="286"/>
    </location>
</feature>
<dbReference type="Proteomes" id="UP000294881">
    <property type="component" value="Unassembled WGS sequence"/>
</dbReference>
<evidence type="ECO:0000256" key="1">
    <source>
        <dbReference type="ARBA" id="ARBA00022555"/>
    </source>
</evidence>
<dbReference type="NCBIfam" id="NF001138">
    <property type="entry name" value="PRK00143.1"/>
    <property type="match status" value="1"/>
</dbReference>
<dbReference type="OrthoDB" id="9800696at2"/>
<keyword evidence="14" id="KW-1185">Reference proteome</keyword>
<comment type="caution">
    <text evidence="13">The sequence shown here is derived from an EMBL/GenBank/DDBJ whole genome shotgun (WGS) entry which is preliminary data.</text>
</comment>
<dbReference type="AlphaFoldDB" id="A0A4R2GQE6"/>
<comment type="similarity">
    <text evidence="9">Belongs to the MnmA/TRMU family.</text>
</comment>
<name>A0A4R2GQE6_9HYPH</name>
<keyword evidence="6 9" id="KW-0694">RNA-binding</keyword>
<dbReference type="EMBL" id="SLWL01000011">
    <property type="protein sequence ID" value="TCO11731.1"/>
    <property type="molecule type" value="Genomic_DNA"/>
</dbReference>
<dbReference type="RefSeq" id="WP_132008339.1">
    <property type="nucleotide sequence ID" value="NZ_JBHUNN010000002.1"/>
</dbReference>
<sequence>MSATPLNSLDLPMAPRDTRVVVAMSGGVDSSVVAALLKDQGYDVTGVTLQLYDHGAAVHRKGACCAGQDIHDARRVADRLGIPHYVLDYEDRFREAVIDRFADSYLAGETPIPCVECNRTVKFADLMRTAVDIGAHVLATGHYVSSRLLPDGRRGLFRAADPDKDQTYFLYATTQPQLDMLRFPLGGMTKSQTRELARHYGLAVAEKSESQDICFVPNGGYADLIRKLRPEAATPGDVVHVDGRVLGRHDGIIRFTVGQRRGLGLAGGEPLYVVALDAARAQVIVGPRTALLTRRVKLRDMSWIGDGAWDDLPAGGLDVAVRVRSTRAPAPAVLRRRDGVAEVELAAGEEGVAPGQACVIYDGAGPEARVLGGGVISRAPREALADAASGARPDGRPAPAAGRQAGA</sequence>
<feature type="binding site" evidence="9">
    <location>
        <begin position="23"/>
        <end position="30"/>
    </location>
    <ligand>
        <name>ATP</name>
        <dbReference type="ChEBI" id="CHEBI:30616"/>
    </ligand>
</feature>
<keyword evidence="9" id="KW-0963">Cytoplasm</keyword>
<keyword evidence="2 9" id="KW-0808">Transferase</keyword>
<dbReference type="GO" id="GO:0005737">
    <property type="term" value="C:cytoplasm"/>
    <property type="evidence" value="ECO:0007669"/>
    <property type="project" value="UniProtKB-SubCell"/>
</dbReference>
<comment type="caution">
    <text evidence="9">Lacks conserved residue(s) required for the propagation of feature annotation.</text>
</comment>
<dbReference type="CDD" id="cd01998">
    <property type="entry name" value="MnmA_TRMU-like"/>
    <property type="match status" value="1"/>
</dbReference>
<dbReference type="HAMAP" id="MF_00144">
    <property type="entry name" value="tRNA_thiouridyl_MnmA"/>
    <property type="match status" value="1"/>
</dbReference>
<feature type="binding site" evidence="9">
    <location>
        <position position="141"/>
    </location>
    <ligand>
        <name>ATP</name>
        <dbReference type="ChEBI" id="CHEBI:30616"/>
    </ligand>
</feature>
<feature type="compositionally biased region" description="Low complexity" evidence="10">
    <location>
        <begin position="387"/>
        <end position="407"/>
    </location>
</feature>
<feature type="region of interest" description="Interaction with tRNA" evidence="9">
    <location>
        <begin position="164"/>
        <end position="166"/>
    </location>
</feature>
<dbReference type="InterPro" id="IPR014729">
    <property type="entry name" value="Rossmann-like_a/b/a_fold"/>
</dbReference>
<comment type="function">
    <text evidence="9">Catalyzes the 2-thiolation of uridine at the wobble position (U34) of tRNA, leading to the formation of s(2)U34.</text>
</comment>
<keyword evidence="3 9" id="KW-0819">tRNA processing</keyword>
<feature type="site" description="Interaction with tRNA" evidence="9">
    <location>
        <position position="142"/>
    </location>
</feature>
<evidence type="ECO:0000256" key="9">
    <source>
        <dbReference type="HAMAP-Rule" id="MF_00144"/>
    </source>
</evidence>
<feature type="site" description="Interaction with tRNA" evidence="9">
    <location>
        <position position="356"/>
    </location>
</feature>
<feature type="region of interest" description="Disordered" evidence="10">
    <location>
        <begin position="384"/>
        <end position="407"/>
    </location>
</feature>
<evidence type="ECO:0000256" key="2">
    <source>
        <dbReference type="ARBA" id="ARBA00022679"/>
    </source>
</evidence>
<keyword evidence="4 9" id="KW-0547">Nucleotide-binding</keyword>
<accession>A0A4R2GQE6</accession>
<dbReference type="NCBIfam" id="TIGR00420">
    <property type="entry name" value="trmU"/>
    <property type="match status" value="1"/>
</dbReference>
<evidence type="ECO:0000256" key="10">
    <source>
        <dbReference type="SAM" id="MobiDB-lite"/>
    </source>
</evidence>
<keyword evidence="7 9" id="KW-1015">Disulfide bond</keyword>
<dbReference type="GO" id="GO:0002143">
    <property type="term" value="P:tRNA wobble position uridine thiolation"/>
    <property type="evidence" value="ECO:0007669"/>
    <property type="project" value="TreeGrafter"/>
</dbReference>
<dbReference type="Pfam" id="PF20259">
    <property type="entry name" value="tRNA_Me_trans_M"/>
    <property type="match status" value="1"/>
</dbReference>
<evidence type="ECO:0000256" key="4">
    <source>
        <dbReference type="ARBA" id="ARBA00022741"/>
    </source>
</evidence>
<dbReference type="InterPro" id="IPR046884">
    <property type="entry name" value="MnmA-like_central"/>
</dbReference>
<dbReference type="InterPro" id="IPR004506">
    <property type="entry name" value="MnmA-like"/>
</dbReference>
<dbReference type="FunFam" id="2.30.30.280:FF:000001">
    <property type="entry name" value="tRNA-specific 2-thiouridylase MnmA"/>
    <property type="match status" value="1"/>
</dbReference>
<dbReference type="GO" id="GO:0005524">
    <property type="term" value="F:ATP binding"/>
    <property type="evidence" value="ECO:0007669"/>
    <property type="project" value="UniProtKB-KW"/>
</dbReference>
<dbReference type="SUPFAM" id="SSF52402">
    <property type="entry name" value="Adenine nucleotide alpha hydrolases-like"/>
    <property type="match status" value="1"/>
</dbReference>
<comment type="catalytic activity">
    <reaction evidence="8 9">
        <text>S-sulfanyl-L-cysteinyl-[protein] + uridine(34) in tRNA + AH2 + ATP = 2-thiouridine(34) in tRNA + L-cysteinyl-[protein] + A + AMP + diphosphate + H(+)</text>
        <dbReference type="Rhea" id="RHEA:47032"/>
        <dbReference type="Rhea" id="RHEA-COMP:10131"/>
        <dbReference type="Rhea" id="RHEA-COMP:11726"/>
        <dbReference type="Rhea" id="RHEA-COMP:11727"/>
        <dbReference type="Rhea" id="RHEA-COMP:11728"/>
        <dbReference type="ChEBI" id="CHEBI:13193"/>
        <dbReference type="ChEBI" id="CHEBI:15378"/>
        <dbReference type="ChEBI" id="CHEBI:17499"/>
        <dbReference type="ChEBI" id="CHEBI:29950"/>
        <dbReference type="ChEBI" id="CHEBI:30616"/>
        <dbReference type="ChEBI" id="CHEBI:33019"/>
        <dbReference type="ChEBI" id="CHEBI:61963"/>
        <dbReference type="ChEBI" id="CHEBI:65315"/>
        <dbReference type="ChEBI" id="CHEBI:87170"/>
        <dbReference type="ChEBI" id="CHEBI:456215"/>
        <dbReference type="EC" id="2.8.1.13"/>
    </reaction>
</comment>
<evidence type="ECO:0000313" key="13">
    <source>
        <dbReference type="EMBL" id="TCO11731.1"/>
    </source>
</evidence>